<accession>A0A9D3W906</accession>
<organism evidence="1 2">
    <name type="scientific">Gossypium stocksii</name>
    <dbReference type="NCBI Taxonomy" id="47602"/>
    <lineage>
        <taxon>Eukaryota</taxon>
        <taxon>Viridiplantae</taxon>
        <taxon>Streptophyta</taxon>
        <taxon>Embryophyta</taxon>
        <taxon>Tracheophyta</taxon>
        <taxon>Spermatophyta</taxon>
        <taxon>Magnoliopsida</taxon>
        <taxon>eudicotyledons</taxon>
        <taxon>Gunneridae</taxon>
        <taxon>Pentapetalae</taxon>
        <taxon>rosids</taxon>
        <taxon>malvids</taxon>
        <taxon>Malvales</taxon>
        <taxon>Malvaceae</taxon>
        <taxon>Malvoideae</taxon>
        <taxon>Gossypium</taxon>
    </lineage>
</organism>
<sequence>MEDCFMLKDTIEEAVQNGKLVEFINQGGSQQGQSSRGPNSKVASFKVKRILFDSNSAVKGAIMLSVTIGDNNHKVCPILCDQPLDGIQCHLWKTIHKDGENGDGDLLHENQIPNKYQRRLLAIRPTHGEAMSHAIC</sequence>
<evidence type="ECO:0000313" key="2">
    <source>
        <dbReference type="Proteomes" id="UP000828251"/>
    </source>
</evidence>
<comment type="caution">
    <text evidence="1">The sequence shown here is derived from an EMBL/GenBank/DDBJ whole genome shotgun (WGS) entry which is preliminary data.</text>
</comment>
<evidence type="ECO:0000313" key="1">
    <source>
        <dbReference type="EMBL" id="KAH1114842.1"/>
    </source>
</evidence>
<protein>
    <submittedName>
        <fullName evidence="1">Uncharacterized protein</fullName>
    </submittedName>
</protein>
<proteinExistence type="predicted"/>
<reference evidence="1 2" key="1">
    <citation type="journal article" date="2021" name="Plant Biotechnol. J.">
        <title>Multi-omics assisted identification of the key and species-specific regulatory components of drought-tolerant mechanisms in Gossypium stocksii.</title>
        <authorList>
            <person name="Yu D."/>
            <person name="Ke L."/>
            <person name="Zhang D."/>
            <person name="Wu Y."/>
            <person name="Sun Y."/>
            <person name="Mei J."/>
            <person name="Sun J."/>
            <person name="Sun Y."/>
        </authorList>
    </citation>
    <scope>NUCLEOTIDE SEQUENCE [LARGE SCALE GENOMIC DNA]</scope>
    <source>
        <strain evidence="2">cv. E1</strain>
        <tissue evidence="1">Leaf</tissue>
    </source>
</reference>
<dbReference type="Proteomes" id="UP000828251">
    <property type="component" value="Unassembled WGS sequence"/>
</dbReference>
<dbReference type="EMBL" id="JAIQCV010000003">
    <property type="protein sequence ID" value="KAH1114842.1"/>
    <property type="molecule type" value="Genomic_DNA"/>
</dbReference>
<dbReference type="AlphaFoldDB" id="A0A9D3W906"/>
<gene>
    <name evidence="1" type="ORF">J1N35_008220</name>
</gene>
<keyword evidence="2" id="KW-1185">Reference proteome</keyword>
<name>A0A9D3W906_9ROSI</name>